<feature type="domain" description="HTH merR-type" evidence="2">
    <location>
        <begin position="2"/>
        <end position="71"/>
    </location>
</feature>
<dbReference type="SMART" id="SM00422">
    <property type="entry name" value="HTH_MERR"/>
    <property type="match status" value="1"/>
</dbReference>
<dbReference type="PANTHER" id="PTHR30204:SF93">
    <property type="entry name" value="HTH MERR-TYPE DOMAIN-CONTAINING PROTEIN"/>
    <property type="match status" value="1"/>
</dbReference>
<protein>
    <submittedName>
        <fullName evidence="3">MerR family transcriptional regulator</fullName>
    </submittedName>
</protein>
<dbReference type="PROSITE" id="PS50937">
    <property type="entry name" value="HTH_MERR_2"/>
    <property type="match status" value="1"/>
</dbReference>
<evidence type="ECO:0000256" key="1">
    <source>
        <dbReference type="ARBA" id="ARBA00023125"/>
    </source>
</evidence>
<dbReference type="InterPro" id="IPR009061">
    <property type="entry name" value="DNA-bd_dom_put_sf"/>
</dbReference>
<comment type="caution">
    <text evidence="3">The sequence shown here is derived from an EMBL/GenBank/DDBJ whole genome shotgun (WGS) entry which is preliminary data.</text>
</comment>
<dbReference type="Pfam" id="PF13411">
    <property type="entry name" value="MerR_1"/>
    <property type="match status" value="1"/>
</dbReference>
<dbReference type="PRINTS" id="PR00040">
    <property type="entry name" value="HTHMERR"/>
</dbReference>
<dbReference type="CDD" id="cd00592">
    <property type="entry name" value="HTH_MerR-like"/>
    <property type="match status" value="1"/>
</dbReference>
<dbReference type="EMBL" id="JBEDNQ010000011">
    <property type="protein sequence ID" value="MEQ3553645.1"/>
    <property type="molecule type" value="Genomic_DNA"/>
</dbReference>
<gene>
    <name evidence="3" type="ORF">WIS52_24500</name>
</gene>
<dbReference type="SUPFAM" id="SSF46955">
    <property type="entry name" value="Putative DNA-binding domain"/>
    <property type="match status" value="1"/>
</dbReference>
<dbReference type="InterPro" id="IPR047057">
    <property type="entry name" value="MerR_fam"/>
</dbReference>
<dbReference type="RefSeq" id="WP_349300711.1">
    <property type="nucleotide sequence ID" value="NZ_JBEDNQ010000011.1"/>
</dbReference>
<evidence type="ECO:0000259" key="2">
    <source>
        <dbReference type="PROSITE" id="PS50937"/>
    </source>
</evidence>
<dbReference type="Proteomes" id="UP001494902">
    <property type="component" value="Unassembled WGS sequence"/>
</dbReference>
<proteinExistence type="predicted"/>
<dbReference type="InterPro" id="IPR000551">
    <property type="entry name" value="MerR-type_HTH_dom"/>
</dbReference>
<reference evidence="3 4" key="1">
    <citation type="submission" date="2024-03" db="EMBL/GenBank/DDBJ databases">
        <title>Draft genome sequence of Pseudonocardia nematodicida JCM 31783.</title>
        <authorList>
            <person name="Butdee W."/>
            <person name="Duangmal K."/>
        </authorList>
    </citation>
    <scope>NUCLEOTIDE SEQUENCE [LARGE SCALE GENOMIC DNA]</scope>
    <source>
        <strain evidence="3 4">JCM 31783</strain>
    </source>
</reference>
<organism evidence="3 4">
    <name type="scientific">Pseudonocardia nematodicida</name>
    <dbReference type="NCBI Taxonomy" id="1206997"/>
    <lineage>
        <taxon>Bacteria</taxon>
        <taxon>Bacillati</taxon>
        <taxon>Actinomycetota</taxon>
        <taxon>Actinomycetes</taxon>
        <taxon>Pseudonocardiales</taxon>
        <taxon>Pseudonocardiaceae</taxon>
        <taxon>Pseudonocardia</taxon>
    </lineage>
</organism>
<evidence type="ECO:0000313" key="3">
    <source>
        <dbReference type="EMBL" id="MEQ3553645.1"/>
    </source>
</evidence>
<name>A0ABV1KGQ5_9PSEU</name>
<keyword evidence="4" id="KW-1185">Reference proteome</keyword>
<keyword evidence="1" id="KW-0238">DNA-binding</keyword>
<sequence>MAWGIRELADLAGVSRRAVRYYNDIGLLAQPERRPNGYKQYDATHLARLLWIKRLTDLGVTVSRIAAMETDAPEQVVQAVDAELAATIETLRRTRTELGRMLRDRTPAELPTGFAPPAAERAMTKADRSFVVVMSRVLGPRQRPAYTDMIATMPPDPAAGQFATLPAHADARTRRDLAGRMAGYVRQIHLRHPALTDLHTDAPLGARFARQALAAAKRELYNPAQRDVMSGVDIVLGRARA</sequence>
<accession>A0ABV1KGQ5</accession>
<dbReference type="PANTHER" id="PTHR30204">
    <property type="entry name" value="REDOX-CYCLING DRUG-SENSING TRANSCRIPTIONAL ACTIVATOR SOXR"/>
    <property type="match status" value="1"/>
</dbReference>
<dbReference type="Gene3D" id="1.10.1660.10">
    <property type="match status" value="1"/>
</dbReference>
<evidence type="ECO:0000313" key="4">
    <source>
        <dbReference type="Proteomes" id="UP001494902"/>
    </source>
</evidence>